<evidence type="ECO:0000313" key="11">
    <source>
        <dbReference type="Proteomes" id="UP001589867"/>
    </source>
</evidence>
<proteinExistence type="inferred from homology"/>
<comment type="caution">
    <text evidence="10">The sequence shown here is derived from an EMBL/GenBank/DDBJ whole genome shotgun (WGS) entry which is preliminary data.</text>
</comment>
<feature type="transmembrane region" description="Helical" evidence="8">
    <location>
        <begin position="55"/>
        <end position="86"/>
    </location>
</feature>
<protein>
    <submittedName>
        <fullName evidence="10">ABC transporter permease</fullName>
    </submittedName>
</protein>
<keyword evidence="11" id="KW-1185">Reference proteome</keyword>
<evidence type="ECO:0000313" key="10">
    <source>
        <dbReference type="EMBL" id="MFC0531551.1"/>
    </source>
</evidence>
<sequence length="263" mass="27903">MKTRSFSIYLLVAASFLLAPLAVVVMTAFNAGDFAVFPPEGWSLRWITAVPSNRAFMDALLLSVQIALVTTVLTLAVALPAGYALARRRFRGRRLVEIGGLGPLAVPEIVVGLSIFVFYAGFLRLESGVGMLILGHAVVGIPIALQVLIATFASLGNDLEEAAVTLGASPLKVFRRVTLPLVWPGAVGAALLVFIFSFDNISISLFLTSPGRVTLPVQMYQYLDYRADPSVAAMSGCLVAVGLVIFLLANKLGALRHMAGGKA</sequence>
<dbReference type="InterPro" id="IPR035906">
    <property type="entry name" value="MetI-like_sf"/>
</dbReference>
<dbReference type="Proteomes" id="UP001589867">
    <property type="component" value="Unassembled WGS sequence"/>
</dbReference>
<feature type="transmembrane region" description="Helical" evidence="8">
    <location>
        <begin position="98"/>
        <end position="121"/>
    </location>
</feature>
<evidence type="ECO:0000256" key="2">
    <source>
        <dbReference type="ARBA" id="ARBA00022448"/>
    </source>
</evidence>
<evidence type="ECO:0000256" key="4">
    <source>
        <dbReference type="ARBA" id="ARBA00022519"/>
    </source>
</evidence>
<evidence type="ECO:0000256" key="3">
    <source>
        <dbReference type="ARBA" id="ARBA00022475"/>
    </source>
</evidence>
<dbReference type="SUPFAM" id="SSF161098">
    <property type="entry name" value="MetI-like"/>
    <property type="match status" value="1"/>
</dbReference>
<name>A0ABV6MA07_9ACTN</name>
<keyword evidence="2 8" id="KW-0813">Transport</keyword>
<evidence type="ECO:0000256" key="1">
    <source>
        <dbReference type="ARBA" id="ARBA00004429"/>
    </source>
</evidence>
<reference evidence="10 11" key="1">
    <citation type="submission" date="2024-09" db="EMBL/GenBank/DDBJ databases">
        <authorList>
            <person name="Sun Q."/>
            <person name="Mori K."/>
        </authorList>
    </citation>
    <scope>NUCLEOTIDE SEQUENCE [LARGE SCALE GENOMIC DNA]</scope>
    <source>
        <strain evidence="10 11">TBRC 3947</strain>
    </source>
</reference>
<dbReference type="PANTHER" id="PTHR43357">
    <property type="entry name" value="INNER MEMBRANE ABC TRANSPORTER PERMEASE PROTEIN YDCV"/>
    <property type="match status" value="1"/>
</dbReference>
<evidence type="ECO:0000256" key="8">
    <source>
        <dbReference type="RuleBase" id="RU363032"/>
    </source>
</evidence>
<keyword evidence="6 8" id="KW-1133">Transmembrane helix</keyword>
<dbReference type="PROSITE" id="PS50928">
    <property type="entry name" value="ABC_TM1"/>
    <property type="match status" value="1"/>
</dbReference>
<comment type="subcellular location">
    <subcellularLocation>
        <location evidence="1">Cell inner membrane</location>
        <topology evidence="1">Multi-pass membrane protein</topology>
    </subcellularLocation>
    <subcellularLocation>
        <location evidence="8">Cell membrane</location>
        <topology evidence="8">Multi-pass membrane protein</topology>
    </subcellularLocation>
</comment>
<organism evidence="10 11">
    <name type="scientific">Phytohabitans kaempferiae</name>
    <dbReference type="NCBI Taxonomy" id="1620943"/>
    <lineage>
        <taxon>Bacteria</taxon>
        <taxon>Bacillati</taxon>
        <taxon>Actinomycetota</taxon>
        <taxon>Actinomycetes</taxon>
        <taxon>Micromonosporales</taxon>
        <taxon>Micromonosporaceae</taxon>
    </lineage>
</organism>
<evidence type="ECO:0000256" key="6">
    <source>
        <dbReference type="ARBA" id="ARBA00022989"/>
    </source>
</evidence>
<keyword evidence="3" id="KW-1003">Cell membrane</keyword>
<keyword evidence="4" id="KW-0997">Cell inner membrane</keyword>
<keyword evidence="7 8" id="KW-0472">Membrane</keyword>
<feature type="transmembrane region" description="Helical" evidence="8">
    <location>
        <begin position="133"/>
        <end position="156"/>
    </location>
</feature>
<dbReference type="Gene3D" id="1.10.3720.10">
    <property type="entry name" value="MetI-like"/>
    <property type="match status" value="1"/>
</dbReference>
<feature type="domain" description="ABC transmembrane type-1" evidence="9">
    <location>
        <begin position="60"/>
        <end position="249"/>
    </location>
</feature>
<evidence type="ECO:0000256" key="7">
    <source>
        <dbReference type="ARBA" id="ARBA00023136"/>
    </source>
</evidence>
<feature type="transmembrane region" description="Helical" evidence="8">
    <location>
        <begin position="177"/>
        <end position="198"/>
    </location>
</feature>
<evidence type="ECO:0000256" key="5">
    <source>
        <dbReference type="ARBA" id="ARBA00022692"/>
    </source>
</evidence>
<evidence type="ECO:0000259" key="9">
    <source>
        <dbReference type="PROSITE" id="PS50928"/>
    </source>
</evidence>
<dbReference type="RefSeq" id="WP_377256148.1">
    <property type="nucleotide sequence ID" value="NZ_JBHLUH010000060.1"/>
</dbReference>
<comment type="similarity">
    <text evidence="8">Belongs to the binding-protein-dependent transport system permease family.</text>
</comment>
<keyword evidence="5 8" id="KW-0812">Transmembrane</keyword>
<dbReference type="CDD" id="cd06261">
    <property type="entry name" value="TM_PBP2"/>
    <property type="match status" value="1"/>
</dbReference>
<dbReference type="Pfam" id="PF00528">
    <property type="entry name" value="BPD_transp_1"/>
    <property type="match status" value="1"/>
</dbReference>
<dbReference type="PANTHER" id="PTHR43357:SF4">
    <property type="entry name" value="INNER MEMBRANE ABC TRANSPORTER PERMEASE PROTEIN YDCV"/>
    <property type="match status" value="1"/>
</dbReference>
<accession>A0ABV6MA07</accession>
<gene>
    <name evidence="10" type="ORF">ACFFIA_28285</name>
</gene>
<dbReference type="InterPro" id="IPR000515">
    <property type="entry name" value="MetI-like"/>
</dbReference>
<feature type="transmembrane region" description="Helical" evidence="8">
    <location>
        <begin position="231"/>
        <end position="249"/>
    </location>
</feature>
<dbReference type="EMBL" id="JBHLUH010000060">
    <property type="protein sequence ID" value="MFC0531551.1"/>
    <property type="molecule type" value="Genomic_DNA"/>
</dbReference>